<dbReference type="SUPFAM" id="SSF46955">
    <property type="entry name" value="Putative DNA-binding domain"/>
    <property type="match status" value="1"/>
</dbReference>
<dbReference type="Proteomes" id="UP000886070">
    <property type="component" value="Unassembled WGS sequence"/>
</dbReference>
<protein>
    <submittedName>
        <fullName evidence="3">MerR family transcriptional regulator</fullName>
    </submittedName>
</protein>
<dbReference type="PANTHER" id="PTHR30204">
    <property type="entry name" value="REDOX-CYCLING DRUG-SENSING TRANSCRIPTIONAL ACTIVATOR SOXR"/>
    <property type="match status" value="1"/>
</dbReference>
<dbReference type="InterPro" id="IPR047057">
    <property type="entry name" value="MerR_fam"/>
</dbReference>
<reference evidence="3" key="1">
    <citation type="journal article" date="2020" name="mSystems">
        <title>Genome- and Community-Level Interaction Insights into Carbon Utilization and Element Cycling Functions of Hydrothermarchaeota in Hydrothermal Sediment.</title>
        <authorList>
            <person name="Zhou Z."/>
            <person name="Liu Y."/>
            <person name="Xu W."/>
            <person name="Pan J."/>
            <person name="Luo Z.H."/>
            <person name="Li M."/>
        </authorList>
    </citation>
    <scope>NUCLEOTIDE SEQUENCE [LARGE SCALE GENOMIC DNA]</scope>
    <source>
        <strain evidence="3">HyVt-92</strain>
    </source>
</reference>
<dbReference type="EMBL" id="DRTT01000167">
    <property type="protein sequence ID" value="HHF99048.1"/>
    <property type="molecule type" value="Genomic_DNA"/>
</dbReference>
<evidence type="ECO:0000256" key="1">
    <source>
        <dbReference type="ARBA" id="ARBA00023125"/>
    </source>
</evidence>
<dbReference type="Gene3D" id="1.10.1660.10">
    <property type="match status" value="1"/>
</dbReference>
<evidence type="ECO:0000259" key="2">
    <source>
        <dbReference type="PROSITE" id="PS50937"/>
    </source>
</evidence>
<dbReference type="GO" id="GO:0003700">
    <property type="term" value="F:DNA-binding transcription factor activity"/>
    <property type="evidence" value="ECO:0007669"/>
    <property type="project" value="InterPro"/>
</dbReference>
<feature type="domain" description="HTH merR-type" evidence="2">
    <location>
        <begin position="21"/>
        <end position="91"/>
    </location>
</feature>
<gene>
    <name evidence="3" type="ORF">ENL39_06155</name>
</gene>
<dbReference type="AlphaFoldDB" id="A0A7V5HZX8"/>
<dbReference type="Pfam" id="PF13411">
    <property type="entry name" value="MerR_1"/>
    <property type="match status" value="1"/>
</dbReference>
<comment type="caution">
    <text evidence="3">The sequence shown here is derived from an EMBL/GenBank/DDBJ whole genome shotgun (WGS) entry which is preliminary data.</text>
</comment>
<dbReference type="InterPro" id="IPR000551">
    <property type="entry name" value="MerR-type_HTH_dom"/>
</dbReference>
<dbReference type="InterPro" id="IPR009061">
    <property type="entry name" value="DNA-bd_dom_put_sf"/>
</dbReference>
<dbReference type="PROSITE" id="PS50937">
    <property type="entry name" value="HTH_MERR_2"/>
    <property type="match status" value="1"/>
</dbReference>
<accession>A0A7V5HZX8</accession>
<organism evidence="3">
    <name type="scientific">Aerophobetes bacterium</name>
    <dbReference type="NCBI Taxonomy" id="2030807"/>
    <lineage>
        <taxon>Bacteria</taxon>
        <taxon>Candidatus Aerophobota</taxon>
    </lineage>
</organism>
<keyword evidence="1" id="KW-0238">DNA-binding</keyword>
<proteinExistence type="predicted"/>
<dbReference type="GO" id="GO:0003677">
    <property type="term" value="F:DNA binding"/>
    <property type="evidence" value="ECO:0007669"/>
    <property type="project" value="UniProtKB-KW"/>
</dbReference>
<dbReference type="PANTHER" id="PTHR30204:SF15">
    <property type="entry name" value="BLL5018 PROTEIN"/>
    <property type="match status" value="1"/>
</dbReference>
<dbReference type="SMART" id="SM00422">
    <property type="entry name" value="HTH_MERR"/>
    <property type="match status" value="1"/>
</dbReference>
<name>A0A7V5HZX8_UNCAE</name>
<sequence length="118" mass="14131">MHEDKNKDNLAEEKKEEERLYFSIGEVSRITGVPSYVLRFWEKSFPSLSPRKSKGGHRRYRKEDVELVLKIKDLLYNKGFTIEGAKKTLKEKKKGREEIEIDLDWLRKEIEEIYKLLD</sequence>
<evidence type="ECO:0000313" key="3">
    <source>
        <dbReference type="EMBL" id="HHF99048.1"/>
    </source>
</evidence>
<dbReference type="CDD" id="cd04765">
    <property type="entry name" value="HTH_MlrA-like_sg2"/>
    <property type="match status" value="1"/>
</dbReference>